<dbReference type="RefSeq" id="WP_039740409.1">
    <property type="nucleotide sequence ID" value="NZ_JTCM02000003.1"/>
</dbReference>
<evidence type="ECO:0000256" key="9">
    <source>
        <dbReference type="ARBA" id="ARBA00022842"/>
    </source>
</evidence>
<dbReference type="InterPro" id="IPR001206">
    <property type="entry name" value="Diacylglycerol_kinase_cat_dom"/>
</dbReference>
<evidence type="ECO:0000256" key="5">
    <source>
        <dbReference type="ARBA" id="ARBA00022723"/>
    </source>
</evidence>
<dbReference type="InterPro" id="IPR016064">
    <property type="entry name" value="NAD/diacylglycerol_kinase_sf"/>
</dbReference>
<dbReference type="GO" id="GO:0008654">
    <property type="term" value="P:phospholipid biosynthetic process"/>
    <property type="evidence" value="ECO:0007669"/>
    <property type="project" value="UniProtKB-KW"/>
</dbReference>
<keyword evidence="8" id="KW-0067">ATP-binding</keyword>
<evidence type="ECO:0000256" key="1">
    <source>
        <dbReference type="ARBA" id="ARBA00001946"/>
    </source>
</evidence>
<dbReference type="GO" id="GO:0005886">
    <property type="term" value="C:plasma membrane"/>
    <property type="evidence" value="ECO:0007669"/>
    <property type="project" value="TreeGrafter"/>
</dbReference>
<dbReference type="InterPro" id="IPR017438">
    <property type="entry name" value="ATP-NAD_kinase_N"/>
</dbReference>
<dbReference type="PROSITE" id="PS50146">
    <property type="entry name" value="DAGK"/>
    <property type="match status" value="1"/>
</dbReference>
<dbReference type="SMART" id="SM00046">
    <property type="entry name" value="DAGKc"/>
    <property type="match status" value="1"/>
</dbReference>
<keyword evidence="15" id="KW-1185">Reference proteome</keyword>
<keyword evidence="10" id="KW-0443">Lipid metabolism</keyword>
<dbReference type="PANTHER" id="PTHR12358">
    <property type="entry name" value="SPHINGOSINE KINASE"/>
    <property type="match status" value="1"/>
</dbReference>
<reference evidence="14 15" key="1">
    <citation type="journal article" date="2015" name="Genome Announc.">
        <title>Draft Genome Sequence of Cyanobacterium Hassallia byssoidea Strain VB512170, Isolated from Monuments in India.</title>
        <authorList>
            <person name="Singh D."/>
            <person name="Chandrababunaidu M.M."/>
            <person name="Panda A."/>
            <person name="Sen D."/>
            <person name="Bhattacharyya S."/>
            <person name="Adhikary S.P."/>
            <person name="Tripathy S."/>
        </authorList>
    </citation>
    <scope>NUCLEOTIDE SEQUENCE [LARGE SCALE GENOMIC DNA]</scope>
    <source>
        <strain evidence="14 15">VB512170</strain>
    </source>
</reference>
<evidence type="ECO:0000313" key="15">
    <source>
        <dbReference type="Proteomes" id="UP000031549"/>
    </source>
</evidence>
<keyword evidence="3" id="KW-0444">Lipid biosynthesis</keyword>
<dbReference type="GO" id="GO:0016301">
    <property type="term" value="F:kinase activity"/>
    <property type="evidence" value="ECO:0007669"/>
    <property type="project" value="UniProtKB-KW"/>
</dbReference>
<dbReference type="Proteomes" id="UP000031549">
    <property type="component" value="Unassembled WGS sequence"/>
</dbReference>
<organism evidence="14 15">
    <name type="scientific">Hassallia byssoidea VB512170</name>
    <dbReference type="NCBI Taxonomy" id="1304833"/>
    <lineage>
        <taxon>Bacteria</taxon>
        <taxon>Bacillati</taxon>
        <taxon>Cyanobacteriota</taxon>
        <taxon>Cyanophyceae</taxon>
        <taxon>Nostocales</taxon>
        <taxon>Tolypothrichaceae</taxon>
        <taxon>Hassallia</taxon>
    </lineage>
</organism>
<name>A0A846H3H7_9CYAN</name>
<protein>
    <submittedName>
        <fullName evidence="14">Lipid kinase</fullName>
    </submittedName>
</protein>
<evidence type="ECO:0000256" key="4">
    <source>
        <dbReference type="ARBA" id="ARBA00022679"/>
    </source>
</evidence>
<comment type="caution">
    <text evidence="14">The sequence shown here is derived from an EMBL/GenBank/DDBJ whole genome shotgun (WGS) entry which is preliminary data.</text>
</comment>
<dbReference type="Gene3D" id="2.60.200.40">
    <property type="match status" value="1"/>
</dbReference>
<dbReference type="NCBIfam" id="TIGR00147">
    <property type="entry name" value="YegS/Rv2252/BmrU family lipid kinase"/>
    <property type="match status" value="1"/>
</dbReference>
<dbReference type="EMBL" id="JTCM02000003">
    <property type="protein sequence ID" value="NEU71568.1"/>
    <property type="molecule type" value="Genomic_DNA"/>
</dbReference>
<accession>A0A846H3H7</accession>
<gene>
    <name evidence="14" type="ORF">PI95_002965</name>
</gene>
<evidence type="ECO:0000256" key="3">
    <source>
        <dbReference type="ARBA" id="ARBA00022516"/>
    </source>
</evidence>
<dbReference type="AlphaFoldDB" id="A0A846H3H7"/>
<dbReference type="GO" id="GO:0046872">
    <property type="term" value="F:metal ion binding"/>
    <property type="evidence" value="ECO:0007669"/>
    <property type="project" value="UniProtKB-KW"/>
</dbReference>
<evidence type="ECO:0000256" key="7">
    <source>
        <dbReference type="ARBA" id="ARBA00022777"/>
    </source>
</evidence>
<keyword evidence="5" id="KW-0479">Metal-binding</keyword>
<dbReference type="Gene3D" id="3.40.50.10330">
    <property type="entry name" value="Probable inorganic polyphosphate/atp-NAD kinase, domain 1"/>
    <property type="match status" value="1"/>
</dbReference>
<keyword evidence="4" id="KW-0808">Transferase</keyword>
<proteinExistence type="inferred from homology"/>
<dbReference type="PANTHER" id="PTHR12358:SF106">
    <property type="entry name" value="LIPID KINASE YEGS"/>
    <property type="match status" value="1"/>
</dbReference>
<keyword evidence="6" id="KW-0547">Nucleotide-binding</keyword>
<dbReference type="NCBIfam" id="NF009604">
    <property type="entry name" value="PRK13057.1"/>
    <property type="match status" value="1"/>
</dbReference>
<evidence type="ECO:0000256" key="8">
    <source>
        <dbReference type="ARBA" id="ARBA00022840"/>
    </source>
</evidence>
<dbReference type="Pfam" id="PF19279">
    <property type="entry name" value="YegS_C"/>
    <property type="match status" value="1"/>
</dbReference>
<evidence type="ECO:0000256" key="12">
    <source>
        <dbReference type="ARBA" id="ARBA00023264"/>
    </source>
</evidence>
<dbReference type="Pfam" id="PF00781">
    <property type="entry name" value="DAGK_cat"/>
    <property type="match status" value="1"/>
</dbReference>
<keyword evidence="9" id="KW-0460">Magnesium</keyword>
<evidence type="ECO:0000256" key="2">
    <source>
        <dbReference type="ARBA" id="ARBA00005983"/>
    </source>
</evidence>
<evidence type="ECO:0000259" key="13">
    <source>
        <dbReference type="PROSITE" id="PS50146"/>
    </source>
</evidence>
<comment type="similarity">
    <text evidence="2">Belongs to the diacylglycerol/lipid kinase family.</text>
</comment>
<feature type="domain" description="DAGKc" evidence="13">
    <location>
        <begin position="1"/>
        <end position="127"/>
    </location>
</feature>
<dbReference type="SUPFAM" id="SSF111331">
    <property type="entry name" value="NAD kinase/diacylglycerol kinase-like"/>
    <property type="match status" value="1"/>
</dbReference>
<dbReference type="GO" id="GO:0005524">
    <property type="term" value="F:ATP binding"/>
    <property type="evidence" value="ECO:0007669"/>
    <property type="project" value="UniProtKB-KW"/>
</dbReference>
<sequence>MSPRALLLVNPHARQGQNNLSEAIDYLKKLGFDLLEESTENAEQIPEVIQRHQHEVDLAIVGGGDGTLNAAVDALVTSQLPLGILPLGTANDLARTLGIPNSLTEACDIIAHGEVRRIDLGCVNGKHFFNVASLGLSVKITQRLTKEVKRRWGVFAYAATALRVIWESRPFSAEIRLNGESIKVKTVQIAVGNGRYYGGGMTVAEDASIEDQRLDLYSLEIRHWWQIILLLPAMRQGRHTNSQNVRALNGQEIEVYTRKPRPINTDGEITTYTPAHFRVIPQALSVLMPPSKKL</sequence>
<dbReference type="InterPro" id="IPR045540">
    <property type="entry name" value="YegS/DAGK_C"/>
</dbReference>
<evidence type="ECO:0000313" key="14">
    <source>
        <dbReference type="EMBL" id="NEU71568.1"/>
    </source>
</evidence>
<keyword evidence="12" id="KW-1208">Phospholipid metabolism</keyword>
<keyword evidence="7 14" id="KW-0418">Kinase</keyword>
<evidence type="ECO:0000256" key="10">
    <source>
        <dbReference type="ARBA" id="ARBA00023098"/>
    </source>
</evidence>
<dbReference type="InterPro" id="IPR005218">
    <property type="entry name" value="Diacylglycerol/lipid_kinase"/>
</dbReference>
<evidence type="ECO:0000256" key="6">
    <source>
        <dbReference type="ARBA" id="ARBA00022741"/>
    </source>
</evidence>
<keyword evidence="11" id="KW-0594">Phospholipid biosynthesis</keyword>
<dbReference type="InterPro" id="IPR050187">
    <property type="entry name" value="Lipid_Phosphate_FormReg"/>
</dbReference>
<comment type="cofactor">
    <cofactor evidence="1">
        <name>Mg(2+)</name>
        <dbReference type="ChEBI" id="CHEBI:18420"/>
    </cofactor>
</comment>
<evidence type="ECO:0000256" key="11">
    <source>
        <dbReference type="ARBA" id="ARBA00023209"/>
    </source>
</evidence>